<gene>
    <name evidence="2" type="ORF">CTI12_AA340790</name>
</gene>
<sequence length="547" mass="62670">MDTIMKNTALDDKRNQIIKEAITSAFQQIKIELDRFSDEVMKLSRSSNGVSFKNESLGGEMRVLKEEKVNLGKRNNQNGTNNDDKIDAHKVFIKMSMSSFLEKYGTVTEYYEKFNSRYSEITFEQCYLVDLFICGLPLEIGGNIRMFRPKTLSDAYCTAKLQEAVYKSRIKESYDDEIEANKVRMDLGRLVYDDVRMTVNTRENVDSEFIGLKDLEFSKEGETVCSSIRSLKKEDTKNESRNFKKRDDEDCDIPHENVRLEGGKRDCVNLVMEDNRLATVQNLKVVEFEKSGEGSDLEYTDKRGVSGIGKSILKNTGHSTWDILVRYRTDNESGSDKVAMSPVTEGGDVNIDERLSLDVVDVDAIDKGQLDDAEITGQVIFSDHCPSDMVESFEVDQKGQTLHQLLTELDGFLGNTGVCMLAATNRSDDVIGSVLLRPGRLDRYLSYDGIDNVDISYIENYMWGVGMLEWPKRKTTSHVNFKFKCRLWEFDMWVWRKRKKMCDGALWVGVLIANVRCWLLVECCFLRLKIEHTTRKFMGQTDMPVIN</sequence>
<comment type="caution">
    <text evidence="2">The sequence shown here is derived from an EMBL/GenBank/DDBJ whole genome shotgun (WGS) entry which is preliminary data.</text>
</comment>
<dbReference type="GO" id="GO:0006508">
    <property type="term" value="P:proteolysis"/>
    <property type="evidence" value="ECO:0007669"/>
    <property type="project" value="UniProtKB-KW"/>
</dbReference>
<keyword evidence="2" id="KW-0378">Hydrolase</keyword>
<organism evidence="2 3">
    <name type="scientific">Artemisia annua</name>
    <name type="common">Sweet wormwood</name>
    <dbReference type="NCBI Taxonomy" id="35608"/>
    <lineage>
        <taxon>Eukaryota</taxon>
        <taxon>Viridiplantae</taxon>
        <taxon>Streptophyta</taxon>
        <taxon>Embryophyta</taxon>
        <taxon>Tracheophyta</taxon>
        <taxon>Spermatophyta</taxon>
        <taxon>Magnoliopsida</taxon>
        <taxon>eudicotyledons</taxon>
        <taxon>Gunneridae</taxon>
        <taxon>Pentapetalae</taxon>
        <taxon>asterids</taxon>
        <taxon>campanulids</taxon>
        <taxon>Asterales</taxon>
        <taxon>Asteraceae</taxon>
        <taxon>Asteroideae</taxon>
        <taxon>Anthemideae</taxon>
        <taxon>Artemisiinae</taxon>
        <taxon>Artemisia</taxon>
    </lineage>
</organism>
<dbReference type="Proteomes" id="UP000245207">
    <property type="component" value="Unassembled WGS sequence"/>
</dbReference>
<dbReference type="InterPro" id="IPR003959">
    <property type="entry name" value="ATPase_AAA_core"/>
</dbReference>
<dbReference type="PANTHER" id="PTHR23076">
    <property type="entry name" value="METALLOPROTEASE M41 FTSH"/>
    <property type="match status" value="1"/>
</dbReference>
<evidence type="ECO:0000313" key="2">
    <source>
        <dbReference type="EMBL" id="PWA64683.1"/>
    </source>
</evidence>
<keyword evidence="2" id="KW-0645">Protease</keyword>
<dbReference type="InterPro" id="IPR027417">
    <property type="entry name" value="P-loop_NTPase"/>
</dbReference>
<dbReference type="GO" id="GO:0004176">
    <property type="term" value="F:ATP-dependent peptidase activity"/>
    <property type="evidence" value="ECO:0007669"/>
    <property type="project" value="TreeGrafter"/>
</dbReference>
<name>A0A2U1MTU7_ARTAN</name>
<dbReference type="Pfam" id="PF00004">
    <property type="entry name" value="AAA"/>
    <property type="match status" value="1"/>
</dbReference>
<dbReference type="EMBL" id="PKPP01004374">
    <property type="protein sequence ID" value="PWA64683.1"/>
    <property type="molecule type" value="Genomic_DNA"/>
</dbReference>
<proteinExistence type="predicted"/>
<reference evidence="2 3" key="1">
    <citation type="journal article" date="2018" name="Mol. Plant">
        <title>The genome of Artemisia annua provides insight into the evolution of Asteraceae family and artemisinin biosynthesis.</title>
        <authorList>
            <person name="Shen Q."/>
            <person name="Zhang L."/>
            <person name="Liao Z."/>
            <person name="Wang S."/>
            <person name="Yan T."/>
            <person name="Shi P."/>
            <person name="Liu M."/>
            <person name="Fu X."/>
            <person name="Pan Q."/>
            <person name="Wang Y."/>
            <person name="Lv Z."/>
            <person name="Lu X."/>
            <person name="Zhang F."/>
            <person name="Jiang W."/>
            <person name="Ma Y."/>
            <person name="Chen M."/>
            <person name="Hao X."/>
            <person name="Li L."/>
            <person name="Tang Y."/>
            <person name="Lv G."/>
            <person name="Zhou Y."/>
            <person name="Sun X."/>
            <person name="Brodelius P.E."/>
            <person name="Rose J.K.C."/>
            <person name="Tang K."/>
        </authorList>
    </citation>
    <scope>NUCLEOTIDE SEQUENCE [LARGE SCALE GENOMIC DNA]</scope>
    <source>
        <strain evidence="3">cv. Huhao1</strain>
        <tissue evidence="2">Leaf</tissue>
    </source>
</reference>
<dbReference type="GO" id="GO:0016887">
    <property type="term" value="F:ATP hydrolysis activity"/>
    <property type="evidence" value="ECO:0007669"/>
    <property type="project" value="InterPro"/>
</dbReference>
<dbReference type="STRING" id="35608.A0A2U1MTU7"/>
<dbReference type="GO" id="GO:0009535">
    <property type="term" value="C:chloroplast thylakoid membrane"/>
    <property type="evidence" value="ECO:0007669"/>
    <property type="project" value="TreeGrafter"/>
</dbReference>
<accession>A0A2U1MTU7</accession>
<dbReference type="PANTHER" id="PTHR23076:SF113">
    <property type="entry name" value="ATP-DEPENDENT ZINC METALLOPROTEASE FTSH 1, CHLOROPLASTIC-RELATED"/>
    <property type="match status" value="1"/>
</dbReference>
<dbReference type="GO" id="GO:0005524">
    <property type="term" value="F:ATP binding"/>
    <property type="evidence" value="ECO:0007669"/>
    <property type="project" value="InterPro"/>
</dbReference>
<dbReference type="AlphaFoldDB" id="A0A2U1MTU7"/>
<feature type="domain" description="ATPase AAA-type core" evidence="1">
    <location>
        <begin position="393"/>
        <end position="445"/>
    </location>
</feature>
<protein>
    <submittedName>
        <fullName evidence="2">Chloroplast protease</fullName>
    </submittedName>
</protein>
<dbReference type="Gene3D" id="3.40.50.300">
    <property type="entry name" value="P-loop containing nucleotide triphosphate hydrolases"/>
    <property type="match status" value="1"/>
</dbReference>
<evidence type="ECO:0000313" key="3">
    <source>
        <dbReference type="Proteomes" id="UP000245207"/>
    </source>
</evidence>
<evidence type="ECO:0000259" key="1">
    <source>
        <dbReference type="Pfam" id="PF00004"/>
    </source>
</evidence>
<keyword evidence="3" id="KW-1185">Reference proteome</keyword>